<dbReference type="RefSeq" id="WP_179924239.1">
    <property type="nucleotide sequence ID" value="NZ_CP128228.1"/>
</dbReference>
<dbReference type="EMBL" id="JACBYG010000103">
    <property type="protein sequence ID" value="NYS49707.1"/>
    <property type="molecule type" value="Genomic_DNA"/>
</dbReference>
<protein>
    <submittedName>
        <fullName evidence="3">Amylase-binding protein</fullName>
    </submittedName>
</protein>
<evidence type="ECO:0000256" key="2">
    <source>
        <dbReference type="SAM" id="SignalP"/>
    </source>
</evidence>
<comment type="caution">
    <text evidence="3">The sequence shown here is derived from an EMBL/GenBank/DDBJ whole genome shotgun (WGS) entry which is preliminary data.</text>
</comment>
<dbReference type="NCBIfam" id="NF040524">
    <property type="entry name" value="LPKTxAVK"/>
    <property type="match status" value="1"/>
</dbReference>
<feature type="region of interest" description="Disordered" evidence="1">
    <location>
        <begin position="149"/>
        <end position="231"/>
    </location>
</feature>
<keyword evidence="2" id="KW-0732">Signal</keyword>
<proteinExistence type="predicted"/>
<evidence type="ECO:0000313" key="3">
    <source>
        <dbReference type="EMBL" id="NYS49707.1"/>
    </source>
</evidence>
<gene>
    <name evidence="3" type="ORF">HZY93_07045</name>
</gene>
<reference evidence="3 4" key="1">
    <citation type="submission" date="2020-07" db="EMBL/GenBank/DDBJ databases">
        <title>MOT database genomes.</title>
        <authorList>
            <person name="Joseph S."/>
            <person name="Aduse-Opoku J."/>
            <person name="Hashim A."/>
            <person name="Wade W."/>
            <person name="Curtis M."/>
        </authorList>
    </citation>
    <scope>NUCLEOTIDE SEQUENCE [LARGE SCALE GENOMIC DNA]</scope>
    <source>
        <strain evidence="3 4">CCW311</strain>
    </source>
</reference>
<accession>A0A7Z0LDW6</accession>
<name>A0A7Z0LDW6_9STRE</name>
<feature type="compositionally biased region" description="Basic and acidic residues" evidence="1">
    <location>
        <begin position="149"/>
        <end position="199"/>
    </location>
</feature>
<feature type="chain" id="PRO_5030734102" evidence="2">
    <location>
        <begin position="24"/>
        <end position="231"/>
    </location>
</feature>
<dbReference type="Proteomes" id="UP000563349">
    <property type="component" value="Unassembled WGS sequence"/>
</dbReference>
<organism evidence="3 4">
    <name type="scientific">Streptococcus danieliae</name>
    <dbReference type="NCBI Taxonomy" id="747656"/>
    <lineage>
        <taxon>Bacteria</taxon>
        <taxon>Bacillati</taxon>
        <taxon>Bacillota</taxon>
        <taxon>Bacilli</taxon>
        <taxon>Lactobacillales</taxon>
        <taxon>Streptococcaceae</taxon>
        <taxon>Streptococcus</taxon>
    </lineage>
</organism>
<feature type="compositionally biased region" description="Basic and acidic residues" evidence="1">
    <location>
        <begin position="206"/>
        <end position="221"/>
    </location>
</feature>
<feature type="signal peptide" evidence="2">
    <location>
        <begin position="1"/>
        <end position="23"/>
    </location>
</feature>
<dbReference type="AlphaFoldDB" id="A0A7Z0LDW6"/>
<keyword evidence="4" id="KW-1185">Reference proteome</keyword>
<sequence length="231" mass="25001">MKKLLLSTAALALLALGVSAVSAETTEGATDGRNTDYTNQLIQKSYVSERDAYDEAHRYLEGHVSDLEAIAQNNANVVAAQEAMNNIGSGHDYEEKMAAAKSAYEKAYNEAYSAAYNENLVKMANSFIEAAKAQGNYFEESAVDANKPNDVRVAEDYERNTGKKLESKDAKESKESKESKDAKEEVKSSEATKTTEEAVKSAVKAAKKDAAKKDVAKKEGQKVLPNTAAVK</sequence>
<evidence type="ECO:0000256" key="1">
    <source>
        <dbReference type="SAM" id="MobiDB-lite"/>
    </source>
</evidence>
<evidence type="ECO:0000313" key="4">
    <source>
        <dbReference type="Proteomes" id="UP000563349"/>
    </source>
</evidence>